<evidence type="ECO:0000256" key="1">
    <source>
        <dbReference type="SAM" id="MobiDB-lite"/>
    </source>
</evidence>
<reference evidence="2 3" key="1">
    <citation type="journal article" date="2020" name="Nature">
        <title>Six reference-quality genomes reveal evolution of bat adaptations.</title>
        <authorList>
            <person name="Jebb D."/>
            <person name="Huang Z."/>
            <person name="Pippel M."/>
            <person name="Hughes G.M."/>
            <person name="Lavrichenko K."/>
            <person name="Devanna P."/>
            <person name="Winkler S."/>
            <person name="Jermiin L.S."/>
            <person name="Skirmuntt E.C."/>
            <person name="Katzourakis A."/>
            <person name="Burkitt-Gray L."/>
            <person name="Ray D.A."/>
            <person name="Sullivan K.A.M."/>
            <person name="Roscito J.G."/>
            <person name="Kirilenko B.M."/>
            <person name="Davalos L.M."/>
            <person name="Corthals A.P."/>
            <person name="Power M.L."/>
            <person name="Jones G."/>
            <person name="Ransome R.D."/>
            <person name="Dechmann D.K.N."/>
            <person name="Locatelli A.G."/>
            <person name="Puechmaille S.J."/>
            <person name="Fedrigo O."/>
            <person name="Jarvis E.D."/>
            <person name="Hiller M."/>
            <person name="Vernes S.C."/>
            <person name="Myers E.W."/>
            <person name="Teeling E.C."/>
        </authorList>
    </citation>
    <scope>NUCLEOTIDE SEQUENCE [LARGE SCALE GENOMIC DNA]</scope>
    <source>
        <strain evidence="2">MMyoMyo1</strain>
        <tissue evidence="2">Flight muscle</tissue>
    </source>
</reference>
<evidence type="ECO:0000313" key="2">
    <source>
        <dbReference type="EMBL" id="KAF6355355.1"/>
    </source>
</evidence>
<feature type="region of interest" description="Disordered" evidence="1">
    <location>
        <begin position="145"/>
        <end position="174"/>
    </location>
</feature>
<proteinExistence type="predicted"/>
<name>A0A7J7Y0J4_MYOMY</name>
<gene>
    <name evidence="2" type="ORF">mMyoMyo1_011517</name>
</gene>
<comment type="caution">
    <text evidence="2">The sequence shown here is derived from an EMBL/GenBank/DDBJ whole genome shotgun (WGS) entry which is preliminary data.</text>
</comment>
<organism evidence="2 3">
    <name type="scientific">Myotis myotis</name>
    <name type="common">Greater mouse-eared bat</name>
    <name type="synonym">Vespertilio myotis</name>
    <dbReference type="NCBI Taxonomy" id="51298"/>
    <lineage>
        <taxon>Eukaryota</taxon>
        <taxon>Metazoa</taxon>
        <taxon>Chordata</taxon>
        <taxon>Craniata</taxon>
        <taxon>Vertebrata</taxon>
        <taxon>Euteleostomi</taxon>
        <taxon>Mammalia</taxon>
        <taxon>Eutheria</taxon>
        <taxon>Laurasiatheria</taxon>
        <taxon>Chiroptera</taxon>
        <taxon>Yangochiroptera</taxon>
        <taxon>Vespertilionidae</taxon>
        <taxon>Myotis</taxon>
    </lineage>
</organism>
<sequence length="187" mass="19921">MVVPFRLLLPPGHSRNRPAQPPPLLSYSLATGPPLVATVLHWHPVPAKNLGKRVGKAKTCWMGTEGLGGRDGIGRVTSLLHVSPCLILDFPGGQKPSSSCGSGNGGLTLARSGWPCWGISRGLCQPIRWPRAMVAVCGSGFLPHSPSTHPNPRQSISPSSLAPPRPQPPSHPTLPKILTKHFLYNKV</sequence>
<protein>
    <submittedName>
        <fullName evidence="2">Uncharacterized protein</fullName>
    </submittedName>
</protein>
<evidence type="ECO:0000313" key="3">
    <source>
        <dbReference type="Proteomes" id="UP000527355"/>
    </source>
</evidence>
<dbReference type="EMBL" id="JABWUV010000005">
    <property type="protein sequence ID" value="KAF6355355.1"/>
    <property type="molecule type" value="Genomic_DNA"/>
</dbReference>
<keyword evidence="3" id="KW-1185">Reference proteome</keyword>
<feature type="compositionally biased region" description="Polar residues" evidence="1">
    <location>
        <begin position="145"/>
        <end position="156"/>
    </location>
</feature>
<accession>A0A7J7Y0J4</accession>
<dbReference type="AlphaFoldDB" id="A0A7J7Y0J4"/>
<feature type="compositionally biased region" description="Pro residues" evidence="1">
    <location>
        <begin position="161"/>
        <end position="172"/>
    </location>
</feature>
<dbReference type="Proteomes" id="UP000527355">
    <property type="component" value="Unassembled WGS sequence"/>
</dbReference>